<keyword evidence="12" id="KW-1185">Reference proteome</keyword>
<evidence type="ECO:0000256" key="5">
    <source>
        <dbReference type="ARBA" id="ARBA00022692"/>
    </source>
</evidence>
<feature type="transmembrane region" description="Helical" evidence="9">
    <location>
        <begin position="101"/>
        <end position="125"/>
    </location>
</feature>
<feature type="domain" description="Tripartite ATP-independent periplasmic transporters DctQ component" evidence="10">
    <location>
        <begin position="38"/>
        <end position="164"/>
    </location>
</feature>
<dbReference type="InterPro" id="IPR007387">
    <property type="entry name" value="TRAP_DctQ"/>
</dbReference>
<keyword evidence="7 9" id="KW-0472">Membrane</keyword>
<evidence type="ECO:0000313" key="12">
    <source>
        <dbReference type="Proteomes" id="UP001595799"/>
    </source>
</evidence>
<evidence type="ECO:0000256" key="7">
    <source>
        <dbReference type="ARBA" id="ARBA00023136"/>
    </source>
</evidence>
<evidence type="ECO:0000256" key="3">
    <source>
        <dbReference type="ARBA" id="ARBA00022475"/>
    </source>
</evidence>
<dbReference type="Proteomes" id="UP001595799">
    <property type="component" value="Unassembled WGS sequence"/>
</dbReference>
<dbReference type="EMBL" id="JBHSCW010000003">
    <property type="protein sequence ID" value="MFC4351002.1"/>
    <property type="molecule type" value="Genomic_DNA"/>
</dbReference>
<evidence type="ECO:0000256" key="4">
    <source>
        <dbReference type="ARBA" id="ARBA00022519"/>
    </source>
</evidence>
<feature type="transmembrane region" description="Helical" evidence="9">
    <location>
        <begin position="62"/>
        <end position="81"/>
    </location>
</feature>
<dbReference type="Pfam" id="PF04290">
    <property type="entry name" value="DctQ"/>
    <property type="match status" value="1"/>
</dbReference>
<feature type="transmembrane region" description="Helical" evidence="9">
    <location>
        <begin position="30"/>
        <end position="50"/>
    </location>
</feature>
<keyword evidence="4 9" id="KW-0997">Cell inner membrane</keyword>
<comment type="caution">
    <text evidence="11">The sequence shown here is derived from an EMBL/GenBank/DDBJ whole genome shotgun (WGS) entry which is preliminary data.</text>
</comment>
<proteinExistence type="inferred from homology"/>
<comment type="function">
    <text evidence="9">Part of the tripartite ATP-independent periplasmic (TRAP) transport system.</text>
</comment>
<comment type="similarity">
    <text evidence="8 9">Belongs to the TRAP transporter small permease family.</text>
</comment>
<dbReference type="PANTHER" id="PTHR35011:SF2">
    <property type="entry name" value="2,3-DIKETO-L-GULONATE TRAP TRANSPORTER SMALL PERMEASE PROTEIN YIAM"/>
    <property type="match status" value="1"/>
</dbReference>
<evidence type="ECO:0000256" key="6">
    <source>
        <dbReference type="ARBA" id="ARBA00022989"/>
    </source>
</evidence>
<organism evidence="11 12">
    <name type="scientific">Fodinicurvata halophila</name>
    <dbReference type="NCBI Taxonomy" id="1419723"/>
    <lineage>
        <taxon>Bacteria</taxon>
        <taxon>Pseudomonadati</taxon>
        <taxon>Pseudomonadota</taxon>
        <taxon>Alphaproteobacteria</taxon>
        <taxon>Rhodospirillales</taxon>
        <taxon>Rhodovibrionaceae</taxon>
        <taxon>Fodinicurvata</taxon>
    </lineage>
</organism>
<comment type="subcellular location">
    <subcellularLocation>
        <location evidence="1 9">Cell inner membrane</location>
        <topology evidence="1 9">Multi-pass membrane protein</topology>
    </subcellularLocation>
</comment>
<dbReference type="PANTHER" id="PTHR35011">
    <property type="entry name" value="2,3-DIKETO-L-GULONATE TRAP TRANSPORTER SMALL PERMEASE PROTEIN YIAM"/>
    <property type="match status" value="1"/>
</dbReference>
<feature type="transmembrane region" description="Helical" evidence="9">
    <location>
        <begin position="145"/>
        <end position="169"/>
    </location>
</feature>
<gene>
    <name evidence="11" type="ORF">ACFOW6_05545</name>
</gene>
<comment type="subunit">
    <text evidence="9">The complex comprises the extracytoplasmic solute receptor protein and the two transmembrane proteins.</text>
</comment>
<evidence type="ECO:0000256" key="9">
    <source>
        <dbReference type="RuleBase" id="RU369079"/>
    </source>
</evidence>
<keyword evidence="6 9" id="KW-1133">Transmembrane helix</keyword>
<keyword evidence="3" id="KW-1003">Cell membrane</keyword>
<dbReference type="InterPro" id="IPR055348">
    <property type="entry name" value="DctQ"/>
</dbReference>
<evidence type="ECO:0000256" key="1">
    <source>
        <dbReference type="ARBA" id="ARBA00004429"/>
    </source>
</evidence>
<evidence type="ECO:0000256" key="8">
    <source>
        <dbReference type="ARBA" id="ARBA00038436"/>
    </source>
</evidence>
<evidence type="ECO:0000313" key="11">
    <source>
        <dbReference type="EMBL" id="MFC4351002.1"/>
    </source>
</evidence>
<accession>A0ABV8UIK3</accession>
<sequence>MSENAPAGSSAAVRCLTYIDSRIAFVERQILAISVMLMALNTVGNVIARIGFSSSLFFAEEFNRFLIVLVTFVGASTAARYGRHIRMSAITDVLPAKPRKVMMTIIALVTAALLFALAIFSISYLLSLYQSNRLTPSLRIPVYLIYSFVPLGLLLTAIQYVFAAAANILRPGVHLSYTVKDMESDGSSSM</sequence>
<protein>
    <recommendedName>
        <fullName evidence="9">TRAP transporter small permease protein</fullName>
    </recommendedName>
</protein>
<keyword evidence="5 9" id="KW-0812">Transmembrane</keyword>
<dbReference type="RefSeq" id="WP_382421344.1">
    <property type="nucleotide sequence ID" value="NZ_JBHSCW010000003.1"/>
</dbReference>
<evidence type="ECO:0000256" key="2">
    <source>
        <dbReference type="ARBA" id="ARBA00022448"/>
    </source>
</evidence>
<name>A0ABV8UIK3_9PROT</name>
<keyword evidence="2 9" id="KW-0813">Transport</keyword>
<evidence type="ECO:0000259" key="10">
    <source>
        <dbReference type="Pfam" id="PF04290"/>
    </source>
</evidence>
<reference evidence="12" key="1">
    <citation type="journal article" date="2019" name="Int. J. Syst. Evol. Microbiol.">
        <title>The Global Catalogue of Microorganisms (GCM) 10K type strain sequencing project: providing services to taxonomists for standard genome sequencing and annotation.</title>
        <authorList>
            <consortium name="The Broad Institute Genomics Platform"/>
            <consortium name="The Broad Institute Genome Sequencing Center for Infectious Disease"/>
            <person name="Wu L."/>
            <person name="Ma J."/>
        </authorList>
    </citation>
    <scope>NUCLEOTIDE SEQUENCE [LARGE SCALE GENOMIC DNA]</scope>
    <source>
        <strain evidence="12">CECT 8472</strain>
    </source>
</reference>